<gene>
    <name evidence="12" type="ORF">R3P38DRAFT_3411239</name>
</gene>
<evidence type="ECO:0000256" key="6">
    <source>
        <dbReference type="ARBA" id="ARBA00022664"/>
    </source>
</evidence>
<dbReference type="GO" id="GO:0000974">
    <property type="term" value="C:Prp19 complex"/>
    <property type="evidence" value="ECO:0007669"/>
    <property type="project" value="TreeGrafter"/>
</dbReference>
<comment type="similarity">
    <text evidence="3">Belongs to the SYF2 family.</text>
</comment>
<feature type="compositionally biased region" description="Basic and acidic residues" evidence="10">
    <location>
        <begin position="911"/>
        <end position="922"/>
    </location>
</feature>
<comment type="function">
    <text evidence="1">Involved in pre-mRNA splicing.</text>
</comment>
<evidence type="ECO:0000313" key="12">
    <source>
        <dbReference type="EMBL" id="KAK6978134.1"/>
    </source>
</evidence>
<feature type="compositionally biased region" description="Polar residues" evidence="10">
    <location>
        <begin position="1"/>
        <end position="11"/>
    </location>
</feature>
<dbReference type="GO" id="GO:0008380">
    <property type="term" value="P:RNA splicing"/>
    <property type="evidence" value="ECO:0007669"/>
    <property type="project" value="UniProtKB-KW"/>
</dbReference>
<dbReference type="PANTHER" id="PTHR13264:SF5">
    <property type="entry name" value="PRE-MRNA-SPLICING FACTOR SYF2"/>
    <property type="match status" value="1"/>
</dbReference>
<dbReference type="AlphaFoldDB" id="A0AAV9ZDC0"/>
<dbReference type="Pfam" id="PF07814">
    <property type="entry name" value="WAPL"/>
    <property type="match status" value="1"/>
</dbReference>
<comment type="caution">
    <text evidence="12">The sequence shown here is derived from an EMBL/GenBank/DDBJ whole genome shotgun (WGS) entry which is preliminary data.</text>
</comment>
<feature type="compositionally biased region" description="Acidic residues" evidence="10">
    <location>
        <begin position="860"/>
        <end position="871"/>
    </location>
</feature>
<keyword evidence="13" id="KW-1185">Reference proteome</keyword>
<evidence type="ECO:0000256" key="10">
    <source>
        <dbReference type="SAM" id="MobiDB-lite"/>
    </source>
</evidence>
<evidence type="ECO:0000313" key="13">
    <source>
        <dbReference type="Proteomes" id="UP001362999"/>
    </source>
</evidence>
<feature type="compositionally biased region" description="Low complexity" evidence="10">
    <location>
        <begin position="217"/>
        <end position="229"/>
    </location>
</feature>
<dbReference type="InterPro" id="IPR022771">
    <property type="entry name" value="WAPL_C"/>
</dbReference>
<feature type="region of interest" description="Disordered" evidence="10">
    <location>
        <begin position="203"/>
        <end position="250"/>
    </location>
</feature>
<feature type="compositionally biased region" description="Low complexity" evidence="10">
    <location>
        <begin position="108"/>
        <end position="121"/>
    </location>
</feature>
<feature type="compositionally biased region" description="Basic and acidic residues" evidence="10">
    <location>
        <begin position="19"/>
        <end position="42"/>
    </location>
</feature>
<reference evidence="12 13" key="1">
    <citation type="journal article" date="2024" name="J Genomics">
        <title>Draft genome sequencing and assembly of Favolaschia claudopus CIRM-BRFM 2984 isolated from oak limbs.</title>
        <authorList>
            <person name="Navarro D."/>
            <person name="Drula E."/>
            <person name="Chaduli D."/>
            <person name="Cazenave R."/>
            <person name="Ahrendt S."/>
            <person name="Wang J."/>
            <person name="Lipzen A."/>
            <person name="Daum C."/>
            <person name="Barry K."/>
            <person name="Grigoriev I.V."/>
            <person name="Favel A."/>
            <person name="Rosso M.N."/>
            <person name="Martin F."/>
        </authorList>
    </citation>
    <scope>NUCLEOTIDE SEQUENCE [LARGE SCALE GENOMIC DNA]</scope>
    <source>
        <strain evidence="12 13">CIRM-BRFM 2984</strain>
    </source>
</reference>
<evidence type="ECO:0000256" key="1">
    <source>
        <dbReference type="ARBA" id="ARBA00003777"/>
    </source>
</evidence>
<feature type="domain" description="Wings apart-like protein C-terminal" evidence="11">
    <location>
        <begin position="253"/>
        <end position="586"/>
    </location>
</feature>
<dbReference type="Proteomes" id="UP001362999">
    <property type="component" value="Unassembled WGS sequence"/>
</dbReference>
<feature type="compositionally biased region" description="Basic and acidic residues" evidence="10">
    <location>
        <begin position="611"/>
        <end position="622"/>
    </location>
</feature>
<comment type="subcellular location">
    <subcellularLocation>
        <location evidence="2">Nucleus</location>
    </subcellularLocation>
</comment>
<dbReference type="GO" id="GO:0071014">
    <property type="term" value="C:post-mRNA release spliceosomal complex"/>
    <property type="evidence" value="ECO:0007669"/>
    <property type="project" value="TreeGrafter"/>
</dbReference>
<accession>A0AAV9ZDC0</accession>
<feature type="region of interest" description="Disordered" evidence="10">
    <location>
        <begin position="1"/>
        <end position="160"/>
    </location>
</feature>
<dbReference type="GO" id="GO:0006397">
    <property type="term" value="P:mRNA processing"/>
    <property type="evidence" value="ECO:0007669"/>
    <property type="project" value="UniProtKB-KW"/>
</dbReference>
<evidence type="ECO:0000256" key="2">
    <source>
        <dbReference type="ARBA" id="ARBA00004123"/>
    </source>
</evidence>
<dbReference type="EMBL" id="JAWWNJ010000161">
    <property type="protein sequence ID" value="KAK6978134.1"/>
    <property type="molecule type" value="Genomic_DNA"/>
</dbReference>
<feature type="region of interest" description="Disordered" evidence="10">
    <location>
        <begin position="828"/>
        <end position="935"/>
    </location>
</feature>
<feature type="compositionally biased region" description="Polar residues" evidence="10">
    <location>
        <begin position="122"/>
        <end position="144"/>
    </location>
</feature>
<evidence type="ECO:0000259" key="11">
    <source>
        <dbReference type="Pfam" id="PF07814"/>
    </source>
</evidence>
<evidence type="ECO:0000256" key="4">
    <source>
        <dbReference type="ARBA" id="ARBA00013557"/>
    </source>
</evidence>
<dbReference type="InterPro" id="IPR011989">
    <property type="entry name" value="ARM-like"/>
</dbReference>
<feature type="region of interest" description="Disordered" evidence="10">
    <location>
        <begin position="611"/>
        <end position="652"/>
    </location>
</feature>
<dbReference type="Gene3D" id="1.25.10.10">
    <property type="entry name" value="Leucine-rich Repeat Variant"/>
    <property type="match status" value="1"/>
</dbReference>
<sequence length="1158" mass="127224">MMPSTSFPTRTYSRKSFKRRSESVKECTPEVKRRKLDDREGSTDVEEDSLPLRPPSRTPRDLSQIFEAVTSTTSSPEKSPGKLTKRMLSRSRTESSIASGSGSGGGSKNSSISSIIARSPSLPTRVQSHSQVPSPSKPSISEAKQSPIPRPKTGRTYAGSSRSFLIPIPVNPASLEQLQEELDDEFASRESYSSLRTRWGVDESEDDPYAYGSPVRSASSASTPNASPSKRAKGKAKAHPEPTPLANGMLNPLKSITELRNQGESRRFLDEVGYLWEGLDTSNGPGLRRASALEITTKLCDSEFARKAKAADFITSTWDLLCNAGGAQGKDTASIAGFIMDILLAFFAALVSRDSASLTDLAQRPSSSLISALFNLLETSSPSTDPLTCISDPIQLRKLGYSKKDQHLLTTIHTAISDSSLFPEATRLSISLLTSHTLMCLPASLLTPTPVTMQALLSTLRSHLSALIEAPISALTATSLRNDLRIAFLHVHNVLSLLDAYLLGSWAPQSDALTSAIQEIFDDARERWLSDGLVTLGTALEVVNADRKADQDGDKDKTQVALLVTLRLLVGVTHSDKMWCAKLTANDSCFGFILRTVLGGHAARLGKVKEEPDDKATVKRELSANGKQNGKAAMKVEEDSGQEPSRTTAKPDREEALDALCLALGLLTNLVQVNDEVKDTLRSTYVSTHCTLPRCLTTCKCAHRMTALDALTHVYRQLLPPPVVPNIKRESSPEPPDPSTLLAAAESRLLLSHLSLLFGLLMMDNTENQTVLLRLLPTPSSPSRYDGDKAKVDVLIGHAREFAYIYSTGEEDGAAAEEGENVRTVLRLALQPQRPNTQMPAARTSKRGKKAAPKKKSQPEDEEVAMEETEDNVVAAPPVQSTSSEPEPSPPDDSMTGVESEVATPITSLTMDERKAKMDALRQKRTASSKANRASLIEESAKAQITARDAARLEKQRKLAEMLRTKADAEERGEPDAVERAKNWEWTIEENDYWEKKKARKTRRADFEFHDDAHAARRRYKKDLDLLKPDLAAYNRQKELAMGLAPGSLTAFNPTASSSQMIPTAEEQRLAAENLYRDANTLIYGDNKPSEDAIDRVVSKINKDIDKKSKFSRKRTNEDEGDITYINEHNRVFNKKIARYYDKYTAEIRASFERGTAL</sequence>
<feature type="compositionally biased region" description="Basic residues" evidence="10">
    <location>
        <begin position="844"/>
        <end position="856"/>
    </location>
</feature>
<dbReference type="InterPro" id="IPR013260">
    <property type="entry name" value="mRNA_splic_SYF2"/>
</dbReference>
<evidence type="ECO:0000256" key="5">
    <source>
        <dbReference type="ARBA" id="ARBA00014745"/>
    </source>
</evidence>
<proteinExistence type="inferred from homology"/>
<evidence type="ECO:0000256" key="9">
    <source>
        <dbReference type="ARBA" id="ARBA00023242"/>
    </source>
</evidence>
<evidence type="ECO:0000256" key="7">
    <source>
        <dbReference type="ARBA" id="ARBA00022728"/>
    </source>
</evidence>
<keyword evidence="8" id="KW-0508">mRNA splicing</keyword>
<organism evidence="12 13">
    <name type="scientific">Favolaschia claudopus</name>
    <dbReference type="NCBI Taxonomy" id="2862362"/>
    <lineage>
        <taxon>Eukaryota</taxon>
        <taxon>Fungi</taxon>
        <taxon>Dikarya</taxon>
        <taxon>Basidiomycota</taxon>
        <taxon>Agaricomycotina</taxon>
        <taxon>Agaricomycetes</taxon>
        <taxon>Agaricomycetidae</taxon>
        <taxon>Agaricales</taxon>
        <taxon>Marasmiineae</taxon>
        <taxon>Mycenaceae</taxon>
        <taxon>Favolaschia</taxon>
    </lineage>
</organism>
<keyword evidence="6" id="KW-0507">mRNA processing</keyword>
<keyword evidence="7" id="KW-0747">Spliceosome</keyword>
<dbReference type="GO" id="GO:0071013">
    <property type="term" value="C:catalytic step 2 spliceosome"/>
    <property type="evidence" value="ECO:0007669"/>
    <property type="project" value="TreeGrafter"/>
</dbReference>
<name>A0AAV9ZDC0_9AGAR</name>
<protein>
    <recommendedName>
        <fullName evidence="5">Pre-mRNA-splicing factor SYF2</fullName>
    </recommendedName>
    <alternativeName>
        <fullName evidence="4">Pre-mRNA-splicing factor syf2</fullName>
    </alternativeName>
</protein>
<evidence type="ECO:0000256" key="3">
    <source>
        <dbReference type="ARBA" id="ARBA00010028"/>
    </source>
</evidence>
<evidence type="ECO:0000256" key="8">
    <source>
        <dbReference type="ARBA" id="ARBA00023187"/>
    </source>
</evidence>
<dbReference type="PANTHER" id="PTHR13264">
    <property type="entry name" value="GCIP-INTERACTING PROTEIN P29"/>
    <property type="match status" value="1"/>
</dbReference>
<dbReference type="Pfam" id="PF08231">
    <property type="entry name" value="SYF2"/>
    <property type="match status" value="1"/>
</dbReference>
<keyword evidence="9" id="KW-0539">Nucleus</keyword>